<feature type="domain" description="DUF6596" evidence="3">
    <location>
        <begin position="166"/>
        <end position="265"/>
    </location>
</feature>
<dbReference type="EMBL" id="JAHWXP010000004">
    <property type="protein sequence ID" value="MBY8338134.1"/>
    <property type="molecule type" value="Genomic_DNA"/>
</dbReference>
<comment type="caution">
    <text evidence="4">The sequence shown here is derived from an EMBL/GenBank/DDBJ whole genome shotgun (WGS) entry which is preliminary data.</text>
</comment>
<dbReference type="Gene3D" id="1.25.40.10">
    <property type="entry name" value="Tetratricopeptide repeat domain"/>
    <property type="match status" value="1"/>
</dbReference>
<dbReference type="InterPro" id="IPR013249">
    <property type="entry name" value="RNA_pol_sigma70_r4_t2"/>
</dbReference>
<dbReference type="Pfam" id="PF20239">
    <property type="entry name" value="DUF6596"/>
    <property type="match status" value="1"/>
</dbReference>
<organism evidence="4 5">
    <name type="scientific">Alteriqipengyuania abyssalis</name>
    <dbReference type="NCBI Taxonomy" id="2860200"/>
    <lineage>
        <taxon>Bacteria</taxon>
        <taxon>Pseudomonadati</taxon>
        <taxon>Pseudomonadota</taxon>
        <taxon>Alphaproteobacteria</taxon>
        <taxon>Sphingomonadales</taxon>
        <taxon>Erythrobacteraceae</taxon>
        <taxon>Alteriqipengyuania</taxon>
    </lineage>
</organism>
<sequence length="395" mass="42631">MLAAARPRVVAALAARFRDLDLAEDAFSAACEAALREPAPIRDPAAWLYVAARRRALDALRRADREARVLADQPEPDPVGDVVPFPEPIPDDRLRLLFTCCHPALAREARIALALRVICGVSVARIARAFLVAEPAMYQRLTRAKAKIKAANIPFETPPSREWQFRVGTVLETLETALAIAYRNAAGTGETGGLAPEVERLAVLLAELMPQEAEAHGLLALVCLVRSREAARVDREGTMVPLSGQDVAQWDIARIEAGRTALDRATAIGKPGPLQVQAAIHLVHCLRRETGQTDWAAILRLYDVLTLMRPTPVVAVNRALALARATSAEEGLAALDAIETGRLTQFLPFHAVRADLLASLGKVGEARAEYDAALALDPEPAEARLLAARRDALGS</sequence>
<accession>A0ABS7PGD6</accession>
<proteinExistence type="predicted"/>
<dbReference type="InterPro" id="IPR046531">
    <property type="entry name" value="DUF6596"/>
</dbReference>
<evidence type="ECO:0000313" key="5">
    <source>
        <dbReference type="Proteomes" id="UP000759298"/>
    </source>
</evidence>
<dbReference type="Pfam" id="PF04542">
    <property type="entry name" value="Sigma70_r2"/>
    <property type="match status" value="1"/>
</dbReference>
<evidence type="ECO:0000259" key="2">
    <source>
        <dbReference type="Pfam" id="PF08281"/>
    </source>
</evidence>
<dbReference type="InterPro" id="IPR011990">
    <property type="entry name" value="TPR-like_helical_dom_sf"/>
</dbReference>
<dbReference type="Gene3D" id="1.10.1740.10">
    <property type="match status" value="1"/>
</dbReference>
<dbReference type="PANTHER" id="PTHR47756">
    <property type="entry name" value="BLL6612 PROTEIN-RELATED"/>
    <property type="match status" value="1"/>
</dbReference>
<dbReference type="Proteomes" id="UP000759298">
    <property type="component" value="Unassembled WGS sequence"/>
</dbReference>
<dbReference type="SUPFAM" id="SSF88659">
    <property type="entry name" value="Sigma3 and sigma4 domains of RNA polymerase sigma factors"/>
    <property type="match status" value="1"/>
</dbReference>
<evidence type="ECO:0000259" key="1">
    <source>
        <dbReference type="Pfam" id="PF04542"/>
    </source>
</evidence>
<keyword evidence="5" id="KW-1185">Reference proteome</keyword>
<dbReference type="InterPro" id="IPR007627">
    <property type="entry name" value="RNA_pol_sigma70_r2"/>
</dbReference>
<dbReference type="SUPFAM" id="SSF88946">
    <property type="entry name" value="Sigma2 domain of RNA polymerase sigma factors"/>
    <property type="match status" value="1"/>
</dbReference>
<evidence type="ECO:0000259" key="3">
    <source>
        <dbReference type="Pfam" id="PF20239"/>
    </source>
</evidence>
<dbReference type="PANTHER" id="PTHR47756:SF1">
    <property type="entry name" value="BLL0085 PROTEIN"/>
    <property type="match status" value="1"/>
</dbReference>
<gene>
    <name evidence="4" type="ORF">KYN89_13875</name>
</gene>
<reference evidence="4 5" key="1">
    <citation type="submission" date="2021-07" db="EMBL/GenBank/DDBJ databases">
        <title>Alteriqipengyuania abyssalis NZ-12B nov, sp.nov isolated from deep sea sponge in pacific ocean.</title>
        <authorList>
            <person name="Tareen S."/>
            <person name="Wink J."/>
        </authorList>
    </citation>
    <scope>NUCLEOTIDE SEQUENCE [LARGE SCALE GENOMIC DNA]</scope>
    <source>
        <strain evidence="4 5">NZ-12B</strain>
    </source>
</reference>
<feature type="domain" description="RNA polymerase sigma factor 70 region 4 type 2" evidence="2">
    <location>
        <begin position="97"/>
        <end position="148"/>
    </location>
</feature>
<dbReference type="InterPro" id="IPR013324">
    <property type="entry name" value="RNA_pol_sigma_r3/r4-like"/>
</dbReference>
<protein>
    <submittedName>
        <fullName evidence="4">RNA polymerase subunit sigma-24</fullName>
    </submittedName>
</protein>
<evidence type="ECO:0000313" key="4">
    <source>
        <dbReference type="EMBL" id="MBY8338134.1"/>
    </source>
</evidence>
<dbReference type="Pfam" id="PF08281">
    <property type="entry name" value="Sigma70_r4_2"/>
    <property type="match status" value="1"/>
</dbReference>
<feature type="domain" description="RNA polymerase sigma-70 region 2" evidence="1">
    <location>
        <begin position="5"/>
        <end position="65"/>
    </location>
</feature>
<name>A0ABS7PGD6_9SPHN</name>
<dbReference type="InterPro" id="IPR013325">
    <property type="entry name" value="RNA_pol_sigma_r2"/>
</dbReference>